<dbReference type="AlphaFoldDB" id="N1QYK8"/>
<proteinExistence type="predicted"/>
<evidence type="ECO:0000313" key="1">
    <source>
        <dbReference type="EnsemblPlants" id="EMT17236"/>
    </source>
</evidence>
<dbReference type="EnsemblPlants" id="EMT17236">
    <property type="protein sequence ID" value="EMT17236"/>
    <property type="gene ID" value="F775_05250"/>
</dbReference>
<accession>N1QYK8</accession>
<sequence length="136" mass="15295">MAARTQAWQFAAALVFFHGSEYVLAAAFHGHSNVTATYLCGILGIQAFFYGQLERRICTESALGVTIYKLSVSNLQSNAYPLLSSSLICLRKALYNMDSRDAKRASYVMDFTQYNTNLEFDEAEESFLSSSIWREC</sequence>
<organism evidence="1">
    <name type="scientific">Aegilops tauschii</name>
    <name type="common">Tausch's goatgrass</name>
    <name type="synonym">Aegilops squarrosa</name>
    <dbReference type="NCBI Taxonomy" id="37682"/>
    <lineage>
        <taxon>Eukaryota</taxon>
        <taxon>Viridiplantae</taxon>
        <taxon>Streptophyta</taxon>
        <taxon>Embryophyta</taxon>
        <taxon>Tracheophyta</taxon>
        <taxon>Spermatophyta</taxon>
        <taxon>Magnoliopsida</taxon>
        <taxon>Liliopsida</taxon>
        <taxon>Poales</taxon>
        <taxon>Poaceae</taxon>
        <taxon>BOP clade</taxon>
        <taxon>Pooideae</taxon>
        <taxon>Triticodae</taxon>
        <taxon>Triticeae</taxon>
        <taxon>Triticinae</taxon>
        <taxon>Aegilops</taxon>
    </lineage>
</organism>
<reference evidence="1" key="1">
    <citation type="submission" date="2015-06" db="UniProtKB">
        <authorList>
            <consortium name="EnsemblPlants"/>
        </authorList>
    </citation>
    <scope>IDENTIFICATION</scope>
</reference>
<protein>
    <submittedName>
        <fullName evidence="1">Uncharacterized protein</fullName>
    </submittedName>
</protein>
<name>N1QYK8_AEGTA</name>